<accession>A0A502ENR6</accession>
<organism evidence="2 3">
    <name type="scientific">Flavobacterium pectinovorum</name>
    <dbReference type="NCBI Taxonomy" id="29533"/>
    <lineage>
        <taxon>Bacteria</taxon>
        <taxon>Pseudomonadati</taxon>
        <taxon>Bacteroidota</taxon>
        <taxon>Flavobacteriia</taxon>
        <taxon>Flavobacteriales</taxon>
        <taxon>Flavobacteriaceae</taxon>
        <taxon>Flavobacterium</taxon>
    </lineage>
</organism>
<reference evidence="2 3" key="1">
    <citation type="journal article" date="2019" name="Environ. Microbiol.">
        <title>Species interactions and distinct microbial communities in high Arctic permafrost affected cryosols are associated with the CH4 and CO2 gas fluxes.</title>
        <authorList>
            <person name="Altshuler I."/>
            <person name="Hamel J."/>
            <person name="Turney S."/>
            <person name="Magnuson E."/>
            <person name="Levesque R."/>
            <person name="Greer C."/>
            <person name="Whyte L.G."/>
        </authorList>
    </citation>
    <scope>NUCLEOTIDE SEQUENCE [LARGE SCALE GENOMIC DNA]</scope>
    <source>
        <strain evidence="2 3">42</strain>
    </source>
</reference>
<protein>
    <submittedName>
        <fullName evidence="2">Uncharacterized protein</fullName>
    </submittedName>
</protein>
<dbReference type="Proteomes" id="UP000319700">
    <property type="component" value="Unassembled WGS sequence"/>
</dbReference>
<dbReference type="EMBL" id="RCZH01000009">
    <property type="protein sequence ID" value="TPG38734.1"/>
    <property type="molecule type" value="Genomic_DNA"/>
</dbReference>
<gene>
    <name evidence="2" type="ORF">EAH81_14710</name>
</gene>
<keyword evidence="1" id="KW-1133">Transmembrane helix</keyword>
<sequence length="64" mass="7487">MVTKFLITEETFVAGIYGEQQQIVFVWNTLYNNKIIINILKLLLTIAVFFMFNLLIAVKLIYKS</sequence>
<name>A0A502ENR6_9FLAO</name>
<keyword evidence="1" id="KW-0472">Membrane</keyword>
<evidence type="ECO:0000313" key="3">
    <source>
        <dbReference type="Proteomes" id="UP000319700"/>
    </source>
</evidence>
<keyword evidence="1" id="KW-0812">Transmembrane</keyword>
<proteinExistence type="predicted"/>
<comment type="caution">
    <text evidence="2">The sequence shown here is derived from an EMBL/GenBank/DDBJ whole genome shotgun (WGS) entry which is preliminary data.</text>
</comment>
<evidence type="ECO:0000256" key="1">
    <source>
        <dbReference type="SAM" id="Phobius"/>
    </source>
</evidence>
<dbReference type="AlphaFoldDB" id="A0A502ENR6"/>
<feature type="transmembrane region" description="Helical" evidence="1">
    <location>
        <begin position="35"/>
        <end position="62"/>
    </location>
</feature>
<keyword evidence="3" id="KW-1185">Reference proteome</keyword>
<evidence type="ECO:0000313" key="2">
    <source>
        <dbReference type="EMBL" id="TPG38734.1"/>
    </source>
</evidence>